<evidence type="ECO:0000256" key="7">
    <source>
        <dbReference type="ARBA" id="ARBA00023054"/>
    </source>
</evidence>
<dbReference type="InterPro" id="IPR039077">
    <property type="entry name" value="SNAP-25_N_SNARE_chord"/>
</dbReference>
<keyword evidence="8" id="KW-0472">Membrane</keyword>
<gene>
    <name evidence="14" type="primary">LOC114868186</name>
</gene>
<feature type="compositionally biased region" description="Basic and acidic residues" evidence="11">
    <location>
        <begin position="336"/>
        <end position="349"/>
    </location>
</feature>
<dbReference type="Proteomes" id="UP000515150">
    <property type="component" value="Chromosome 13"/>
</dbReference>
<feature type="compositionally biased region" description="Basic residues" evidence="11">
    <location>
        <begin position="195"/>
        <end position="204"/>
    </location>
</feature>
<feature type="region of interest" description="Disordered" evidence="11">
    <location>
        <begin position="457"/>
        <end position="588"/>
    </location>
</feature>
<feature type="region of interest" description="Disordered" evidence="11">
    <location>
        <begin position="193"/>
        <end position="215"/>
    </location>
</feature>
<keyword evidence="6" id="KW-0770">Synapse</keyword>
<dbReference type="GeneID" id="114868186"/>
<feature type="compositionally biased region" description="Polar residues" evidence="11">
    <location>
        <begin position="544"/>
        <end position="566"/>
    </location>
</feature>
<evidence type="ECO:0000256" key="6">
    <source>
        <dbReference type="ARBA" id="ARBA00023018"/>
    </source>
</evidence>
<evidence type="ECO:0000256" key="1">
    <source>
        <dbReference type="ARBA" id="ARBA00004236"/>
    </source>
</evidence>
<evidence type="ECO:0000256" key="4">
    <source>
        <dbReference type="ARBA" id="ARBA00022599"/>
    </source>
</evidence>
<dbReference type="Pfam" id="PF00835">
    <property type="entry name" value="SNAP-25"/>
    <property type="match status" value="1"/>
</dbReference>
<evidence type="ECO:0000313" key="14">
    <source>
        <dbReference type="RefSeq" id="XP_029027453.1"/>
    </source>
</evidence>
<feature type="compositionally biased region" description="Polar residues" evidence="11">
    <location>
        <begin position="368"/>
        <end position="379"/>
    </location>
</feature>
<evidence type="ECO:0000313" key="13">
    <source>
        <dbReference type="Proteomes" id="UP000515150"/>
    </source>
</evidence>
<dbReference type="GO" id="GO:0098793">
    <property type="term" value="C:presynapse"/>
    <property type="evidence" value="ECO:0007669"/>
    <property type="project" value="GOC"/>
</dbReference>
<dbReference type="CDD" id="cd15894">
    <property type="entry name" value="SNARE_SNAP25N"/>
    <property type="match status" value="1"/>
</dbReference>
<dbReference type="FunFam" id="1.20.5.110:FF:000007">
    <property type="entry name" value="Synaptosomal-associated protein"/>
    <property type="match status" value="1"/>
</dbReference>
<dbReference type="InParanoid" id="A0A6P7PB14"/>
<dbReference type="RefSeq" id="XP_029027453.1">
    <property type="nucleotide sequence ID" value="XM_029171620.3"/>
</dbReference>
<dbReference type="PANTHER" id="PTHR19305:SF22">
    <property type="entry name" value="SYNAPTOSOMAL-ASSOCIATED PROTEIN"/>
    <property type="match status" value="1"/>
</dbReference>
<name>A0A6P7PB14_BETSP</name>
<evidence type="ECO:0000256" key="8">
    <source>
        <dbReference type="ARBA" id="ARBA00023136"/>
    </source>
</evidence>
<comment type="subcellular location">
    <subcellularLocation>
        <location evidence="1">Cell membrane</location>
    </subcellularLocation>
    <subcellularLocation>
        <location evidence="9">Synapse</location>
        <location evidence="9">Synaptosome</location>
    </subcellularLocation>
</comment>
<feature type="domain" description="T-SNARE coiled-coil homology" evidence="12">
    <location>
        <begin position="147"/>
        <end position="192"/>
    </location>
</feature>
<evidence type="ECO:0000256" key="9">
    <source>
        <dbReference type="ARBA" id="ARBA00034102"/>
    </source>
</evidence>
<dbReference type="GO" id="GO:0043005">
    <property type="term" value="C:neuron projection"/>
    <property type="evidence" value="ECO:0007669"/>
    <property type="project" value="UniProtKB-KW"/>
</dbReference>
<dbReference type="GO" id="GO:0017075">
    <property type="term" value="F:syntaxin-1 binding"/>
    <property type="evidence" value="ECO:0007669"/>
    <property type="project" value="InterPro"/>
</dbReference>
<dbReference type="GO" id="GO:0005249">
    <property type="term" value="F:voltage-gated potassium channel activity"/>
    <property type="evidence" value="ECO:0007669"/>
    <property type="project" value="InterPro"/>
</dbReference>
<dbReference type="GO" id="GO:0031201">
    <property type="term" value="C:SNARE complex"/>
    <property type="evidence" value="ECO:0007669"/>
    <property type="project" value="TreeGrafter"/>
</dbReference>
<dbReference type="InterPro" id="IPR000727">
    <property type="entry name" value="T_SNARE_dom"/>
</dbReference>
<dbReference type="OrthoDB" id="3066195at2759"/>
<organism evidence="13 14">
    <name type="scientific">Betta splendens</name>
    <name type="common">Siamese fighting fish</name>
    <dbReference type="NCBI Taxonomy" id="158456"/>
    <lineage>
        <taxon>Eukaryota</taxon>
        <taxon>Metazoa</taxon>
        <taxon>Chordata</taxon>
        <taxon>Craniata</taxon>
        <taxon>Vertebrata</taxon>
        <taxon>Euteleostomi</taxon>
        <taxon>Actinopterygii</taxon>
        <taxon>Neopterygii</taxon>
        <taxon>Teleostei</taxon>
        <taxon>Neoteleostei</taxon>
        <taxon>Acanthomorphata</taxon>
        <taxon>Anabantaria</taxon>
        <taxon>Anabantiformes</taxon>
        <taxon>Anabantoidei</taxon>
        <taxon>Osphronemidae</taxon>
        <taxon>Betta</taxon>
    </lineage>
</organism>
<dbReference type="Gene3D" id="1.20.5.110">
    <property type="match status" value="2"/>
</dbReference>
<evidence type="ECO:0000259" key="12">
    <source>
        <dbReference type="PROSITE" id="PS50192"/>
    </source>
</evidence>
<keyword evidence="5" id="KW-0677">Repeat</keyword>
<dbReference type="InterPro" id="IPR000928">
    <property type="entry name" value="SNAP-25_dom"/>
</dbReference>
<keyword evidence="4" id="KW-0771">Synaptosome</keyword>
<dbReference type="SMART" id="SM00397">
    <property type="entry name" value="t_SNARE"/>
    <property type="match status" value="2"/>
</dbReference>
<dbReference type="PROSITE" id="PS50192">
    <property type="entry name" value="T_SNARE"/>
    <property type="match status" value="2"/>
</dbReference>
<dbReference type="GO" id="GO:0005484">
    <property type="term" value="F:SNAP receptor activity"/>
    <property type="evidence" value="ECO:0007669"/>
    <property type="project" value="TreeGrafter"/>
</dbReference>
<accession>A0A6P7PB14</accession>
<sequence>MASGPPVVTEMEELRRRANRITDESLESTRRMLQEVEESKDAGIKTVVRLYEQGEQLERIEEGMDAVHRDMREAEQNLSHMAQCCGLCVWPMRRLKAFEESGAYRAVWGGDSAPGGAVSNQPPSSRVVDEKEQMIMSGGYVRRVTNDAREDEMEENLAHIGSIMGNLKSMALDMGHEIDTQNVQIERIQGEVGSRMKRGRRRRSGAMSASWHGDDEECRGAEAKSGFRSKPRFTFNEVRVLLEAVKRNRYVLLKKFNHGVSAETKKQTWTDITNQVNSLGESRREVRQIMKKWADLKCDGKRRIVALRGPNGSNLKKKKMGPVEKMVHKILTMTQRDGESEADVGKDDSFNPFTKKNKFPNPPPYSYLSLTDSSHSGPSGASADLSPLSSPEKELGGDAFHSSSDLDFGEDGERTSGFDENDDSMFSNLEPSSLDPLPENALMRVKPVYTYSRSNSQIYNQSSSRPAPGASSSVASAPSVFPSDSNAAPAPTSCSSTTSAVAPPSSSSLAPPTSSAVSDSAPSAAVPSSSSGASSASAPSSAVNTHSPPTSSSGPLHPPTSGSNLSDPLPGGPFLCRPQDPVAQMASQSVQQQQASRVLLTSVSQSLEILAQSVQLLVETQQEFVQESLLLQKETVDILKDFSNTALTMLRDKTNSGHLATNHHPRPPSHF</sequence>
<feature type="compositionally biased region" description="Low complexity" evidence="11">
    <location>
        <begin position="462"/>
        <end position="543"/>
    </location>
</feature>
<dbReference type="AlphaFoldDB" id="A0A6P7PB14"/>
<comment type="similarity">
    <text evidence="2 10">Belongs to the SNAP-25 family.</text>
</comment>
<evidence type="ECO:0000256" key="5">
    <source>
        <dbReference type="ARBA" id="ARBA00022737"/>
    </source>
</evidence>
<evidence type="ECO:0000256" key="11">
    <source>
        <dbReference type="SAM" id="MobiDB-lite"/>
    </source>
</evidence>
<keyword evidence="13" id="KW-1185">Reference proteome</keyword>
<dbReference type="SUPFAM" id="SSF58038">
    <property type="entry name" value="SNARE fusion complex"/>
    <property type="match status" value="2"/>
</dbReference>
<keyword evidence="3" id="KW-1003">Cell membrane</keyword>
<dbReference type="GO" id="GO:0016082">
    <property type="term" value="P:synaptic vesicle priming"/>
    <property type="evidence" value="ECO:0007669"/>
    <property type="project" value="TreeGrafter"/>
</dbReference>
<dbReference type="Pfam" id="PF13873">
    <property type="entry name" value="Myb_DNA-bind_5"/>
    <property type="match status" value="1"/>
</dbReference>
<dbReference type="InterPro" id="IPR028002">
    <property type="entry name" value="Myb_DNA-bind_5"/>
</dbReference>
<dbReference type="PANTHER" id="PTHR19305">
    <property type="entry name" value="SYNAPTOSOMAL ASSOCIATED PROTEIN"/>
    <property type="match status" value="1"/>
</dbReference>
<evidence type="ECO:0000256" key="10">
    <source>
        <dbReference type="RuleBase" id="RU003496"/>
    </source>
</evidence>
<protein>
    <recommendedName>
        <fullName evidence="10">Synaptosomal-associated protein</fullName>
    </recommendedName>
</protein>
<feature type="domain" description="T-SNARE coiled-coil homology" evidence="12">
    <location>
        <begin position="19"/>
        <end position="81"/>
    </location>
</feature>
<dbReference type="GO" id="GO:0031629">
    <property type="term" value="P:synaptic vesicle fusion to presynaptic active zone membrane"/>
    <property type="evidence" value="ECO:0007669"/>
    <property type="project" value="TreeGrafter"/>
</dbReference>
<reference evidence="14" key="1">
    <citation type="submission" date="2025-08" db="UniProtKB">
        <authorList>
            <consortium name="RefSeq"/>
        </authorList>
    </citation>
    <scope>IDENTIFICATION</scope>
</reference>
<keyword evidence="7" id="KW-0175">Coiled coil</keyword>
<evidence type="ECO:0000256" key="3">
    <source>
        <dbReference type="ARBA" id="ARBA00022475"/>
    </source>
</evidence>
<evidence type="ECO:0000256" key="2">
    <source>
        <dbReference type="ARBA" id="ARBA00009480"/>
    </source>
</evidence>
<dbReference type="KEGG" id="bspl:114868186"/>
<dbReference type="GO" id="GO:0005886">
    <property type="term" value="C:plasma membrane"/>
    <property type="evidence" value="ECO:0007669"/>
    <property type="project" value="UniProtKB-SubCell"/>
</dbReference>
<feature type="region of interest" description="Disordered" evidence="11">
    <location>
        <begin position="334"/>
        <end position="441"/>
    </location>
</feature>
<proteinExistence type="inferred from homology"/>